<evidence type="ECO:0000313" key="4">
    <source>
        <dbReference type="Proteomes" id="UP001162131"/>
    </source>
</evidence>
<sequence length="382" mass="44867">MRRTPNDIESLEEEKINPGSGSYTKPRNRYSLESDLSNRSQSFPSNIQDYQDIALGEAQKHREGRESYYTFPIYHNGTLLVHRRYREFVWLRNQFAETFPGCITTALPEKEGIIGYWTNQESIFYTMRRYGLEKFLKRVAGHPKLSQSQEFLFFMRDDEANLQIRMKESLAKKGWIGTFSDFKSSVSSTISSYMYGEQPILQDEADVFFNTQRTELRGLYQQQELLCSQGNEMVTNLDAEINSNIALSKAYENMRKVEKEQIAEKLKILAETHHQIAEVQKESFDKIKLLVGQDLEDYRRLTLGALETLERRNKIKIEKPEIYANISMRDLNADLKKDLEQFQQEKIFLGKSVSNQLIIYKQEMTEKISEVWREAYNRVIGW</sequence>
<comment type="caution">
    <text evidence="3">The sequence shown here is derived from an EMBL/GenBank/DDBJ whole genome shotgun (WGS) entry which is preliminary data.</text>
</comment>
<dbReference type="InterPro" id="IPR027267">
    <property type="entry name" value="AH/BAR_dom_sf"/>
</dbReference>
<dbReference type="InterPro" id="IPR036871">
    <property type="entry name" value="PX_dom_sf"/>
</dbReference>
<dbReference type="GO" id="GO:0035091">
    <property type="term" value="F:phosphatidylinositol binding"/>
    <property type="evidence" value="ECO:0007669"/>
    <property type="project" value="InterPro"/>
</dbReference>
<name>A0AAU9KLL1_9CILI</name>
<gene>
    <name evidence="3" type="ORF">BSTOLATCC_MIC60904</name>
</gene>
<dbReference type="Proteomes" id="UP001162131">
    <property type="component" value="Unassembled WGS sequence"/>
</dbReference>
<dbReference type="Gene3D" id="3.30.1520.10">
    <property type="entry name" value="Phox-like domain"/>
    <property type="match status" value="1"/>
</dbReference>
<dbReference type="Pfam" id="PF00787">
    <property type="entry name" value="PX"/>
    <property type="match status" value="1"/>
</dbReference>
<dbReference type="SMART" id="SM00312">
    <property type="entry name" value="PX"/>
    <property type="match status" value="1"/>
</dbReference>
<dbReference type="InterPro" id="IPR001683">
    <property type="entry name" value="PX_dom"/>
</dbReference>
<reference evidence="3" key="1">
    <citation type="submission" date="2021-09" db="EMBL/GenBank/DDBJ databases">
        <authorList>
            <consortium name="AG Swart"/>
            <person name="Singh M."/>
            <person name="Singh A."/>
            <person name="Seah K."/>
            <person name="Emmerich C."/>
        </authorList>
    </citation>
    <scope>NUCLEOTIDE SEQUENCE</scope>
    <source>
        <strain evidence="3">ATCC30299</strain>
    </source>
</reference>
<protein>
    <recommendedName>
        <fullName evidence="2">PX domain-containing protein</fullName>
    </recommendedName>
</protein>
<accession>A0AAU9KLL1</accession>
<feature type="region of interest" description="Disordered" evidence="1">
    <location>
        <begin position="1"/>
        <end position="29"/>
    </location>
</feature>
<dbReference type="EMBL" id="CAJZBQ010000058">
    <property type="protein sequence ID" value="CAG9334285.1"/>
    <property type="molecule type" value="Genomic_DNA"/>
</dbReference>
<dbReference type="PROSITE" id="PS50195">
    <property type="entry name" value="PX"/>
    <property type="match status" value="1"/>
</dbReference>
<organism evidence="3 4">
    <name type="scientific">Blepharisma stoltei</name>
    <dbReference type="NCBI Taxonomy" id="1481888"/>
    <lineage>
        <taxon>Eukaryota</taxon>
        <taxon>Sar</taxon>
        <taxon>Alveolata</taxon>
        <taxon>Ciliophora</taxon>
        <taxon>Postciliodesmatophora</taxon>
        <taxon>Heterotrichea</taxon>
        <taxon>Heterotrichida</taxon>
        <taxon>Blepharismidae</taxon>
        <taxon>Blepharisma</taxon>
    </lineage>
</organism>
<feature type="domain" description="PX" evidence="2">
    <location>
        <begin position="47"/>
        <end position="162"/>
    </location>
</feature>
<dbReference type="SUPFAM" id="SSF64268">
    <property type="entry name" value="PX domain"/>
    <property type="match status" value="1"/>
</dbReference>
<dbReference type="PANTHER" id="PTHR10555">
    <property type="entry name" value="SORTING NEXIN"/>
    <property type="match status" value="1"/>
</dbReference>
<evidence type="ECO:0000259" key="2">
    <source>
        <dbReference type="PROSITE" id="PS50195"/>
    </source>
</evidence>
<evidence type="ECO:0000256" key="1">
    <source>
        <dbReference type="SAM" id="MobiDB-lite"/>
    </source>
</evidence>
<dbReference type="GO" id="GO:0005768">
    <property type="term" value="C:endosome"/>
    <property type="evidence" value="ECO:0007669"/>
    <property type="project" value="TreeGrafter"/>
</dbReference>
<proteinExistence type="predicted"/>
<dbReference type="Gene3D" id="1.20.1270.60">
    <property type="entry name" value="Arfaptin homology (AH) domain/BAR domain"/>
    <property type="match status" value="1"/>
</dbReference>
<dbReference type="PANTHER" id="PTHR10555:SF170">
    <property type="entry name" value="FI18122P1"/>
    <property type="match status" value="1"/>
</dbReference>
<keyword evidence="4" id="KW-1185">Reference proteome</keyword>
<evidence type="ECO:0000313" key="3">
    <source>
        <dbReference type="EMBL" id="CAG9334285.1"/>
    </source>
</evidence>
<dbReference type="AlphaFoldDB" id="A0AAU9KLL1"/>